<dbReference type="EMBL" id="WHOD01000066">
    <property type="protein sequence ID" value="NOU94934.1"/>
    <property type="molecule type" value="Genomic_DNA"/>
</dbReference>
<protein>
    <submittedName>
        <fullName evidence="1">Uncharacterized protein</fullName>
    </submittedName>
</protein>
<sequence>MNTNTAKEEIKEQLGELDTLFVSFYEWLAGQYDPASGGFYYAHSSYDMDNFIPDIESSAQAVNIIERSGLLHELPERVREGLIAFFQKKQDPDSGYFYDKDDNMRKDEVMVGRALGYSTRSLQKLGGQPLYTLPHIKQEPPVFMQSADAYVDWLKSVDLRNSWRGCDLMCAPNHHVAALNEQDRRSYVEAAAAYFASIQDQETGLWGGGNLYIRISGTFKLNMFYKRFGVPVPHLDRIYRTIQLCLRTEEAIDMCWIRNPLDLLEAFREELKVPADEYAEIMRISVANMKKLLRSDGGFSRELKHSPPAPNVAQVKEGEFYPYMPAAVPIGLGRVEGDMNAGTQAIWIRQIGYELGGFDHLPLEYARKFRSAIEARLV</sequence>
<comment type="caution">
    <text evidence="1">The sequence shown here is derived from an EMBL/GenBank/DDBJ whole genome shotgun (WGS) entry which is preliminary data.</text>
</comment>
<keyword evidence="2" id="KW-1185">Reference proteome</keyword>
<dbReference type="RefSeq" id="WP_171653152.1">
    <property type="nucleotide sequence ID" value="NZ_WHOD01000066.1"/>
</dbReference>
<accession>A0A972GUV6</accession>
<gene>
    <name evidence="1" type="ORF">GC093_17145</name>
</gene>
<name>A0A972GUV6_9BACL</name>
<reference evidence="1" key="1">
    <citation type="submission" date="2019-10" db="EMBL/GenBank/DDBJ databases">
        <title>Description of Paenibacillus glebae sp. nov.</title>
        <authorList>
            <person name="Carlier A."/>
            <person name="Qi S."/>
        </authorList>
    </citation>
    <scope>NUCLEOTIDE SEQUENCE</scope>
    <source>
        <strain evidence="1">LMG 31456</strain>
    </source>
</reference>
<organism evidence="1 2">
    <name type="scientific">Paenibacillus foliorum</name>
    <dbReference type="NCBI Taxonomy" id="2654974"/>
    <lineage>
        <taxon>Bacteria</taxon>
        <taxon>Bacillati</taxon>
        <taxon>Bacillota</taxon>
        <taxon>Bacilli</taxon>
        <taxon>Bacillales</taxon>
        <taxon>Paenibacillaceae</taxon>
        <taxon>Paenibacillus</taxon>
    </lineage>
</organism>
<proteinExistence type="predicted"/>
<dbReference type="Proteomes" id="UP000641588">
    <property type="component" value="Unassembled WGS sequence"/>
</dbReference>
<evidence type="ECO:0000313" key="1">
    <source>
        <dbReference type="EMBL" id="NOU94934.1"/>
    </source>
</evidence>
<dbReference type="AlphaFoldDB" id="A0A972GUV6"/>
<evidence type="ECO:0000313" key="2">
    <source>
        <dbReference type="Proteomes" id="UP000641588"/>
    </source>
</evidence>